<dbReference type="AlphaFoldDB" id="A0A2W2B5B2"/>
<dbReference type="PANTHER" id="PTHR42973:SF39">
    <property type="entry name" value="FAD-BINDING PCMH-TYPE DOMAIN-CONTAINING PROTEIN"/>
    <property type="match status" value="1"/>
</dbReference>
<feature type="domain" description="FAD-binding PCMH-type" evidence="6">
    <location>
        <begin position="59"/>
        <end position="231"/>
    </location>
</feature>
<gene>
    <name evidence="7" type="ORF">DK847_18985</name>
</gene>
<evidence type="ECO:0000313" key="8">
    <source>
        <dbReference type="Proteomes" id="UP000248795"/>
    </source>
</evidence>
<dbReference type="InterPro" id="IPR050416">
    <property type="entry name" value="FAD-linked_Oxidoreductase"/>
</dbReference>
<dbReference type="EMBL" id="QKVK01000012">
    <property type="protein sequence ID" value="PZF75298.1"/>
    <property type="molecule type" value="Genomic_DNA"/>
</dbReference>
<dbReference type="InterPro" id="IPR016166">
    <property type="entry name" value="FAD-bd_PCMH"/>
</dbReference>
<evidence type="ECO:0000259" key="6">
    <source>
        <dbReference type="PROSITE" id="PS51387"/>
    </source>
</evidence>
<sequence>MRRQRSPYAFGSRRHKVETGLNTYTQDELARLTERFAGTLMLSGQPGYNDARMGFMHTYQSYPQVIANCVSQSDVVAALHFARQARLSVVCRSGGHSTAGFSVNDQLVIDTSGVNHVLIDREAQTARVGPGTCFRKFNLMLDEAGLHVPGGGCETVCVAGYMQGGGYGFTSRLFGMNCDNVEAVTMVLADGRVVRARAGDQHHEDLYWAVRGGTGNQFGVLVEIEYRLRPLDRLFGFGLRFPLANEREVATACRALATLQQHYCDGGAPKIGLQALMMYLPTAEHPDGQVPGLNIRGLYDGSMAEARAALGPLLAHVENEAAQVEIWKSGHYLHLNEILLQTVHPPGNDMPSVSMNTKPLADGRIIAEHHGPERWHDIVSHFLKAPDKTTFIALECYGGAINEKAPDFNAFVHRRASLNMFSWSFWTFEANRDHAVAWLEEFGHIAGAMGNGARYQNYPRRGNAGFREQYFGANLARLMAIKMKYDPHNLFDFEQGLLHQDAPPQEASP</sequence>
<evidence type="ECO:0000256" key="4">
    <source>
        <dbReference type="ARBA" id="ARBA00022827"/>
    </source>
</evidence>
<dbReference type="Gene3D" id="3.40.462.20">
    <property type="match status" value="1"/>
</dbReference>
<evidence type="ECO:0000256" key="1">
    <source>
        <dbReference type="ARBA" id="ARBA00001974"/>
    </source>
</evidence>
<dbReference type="InterPro" id="IPR036318">
    <property type="entry name" value="FAD-bd_PCMH-like_sf"/>
</dbReference>
<dbReference type="InterPro" id="IPR006093">
    <property type="entry name" value="Oxy_OxRdtase_FAD_BS"/>
</dbReference>
<dbReference type="SUPFAM" id="SSF56176">
    <property type="entry name" value="FAD-binding/transporter-associated domain-like"/>
    <property type="match status" value="1"/>
</dbReference>
<evidence type="ECO:0000256" key="5">
    <source>
        <dbReference type="ARBA" id="ARBA00023002"/>
    </source>
</evidence>
<protein>
    <recommendedName>
        <fullName evidence="6">FAD-binding PCMH-type domain-containing protein</fullName>
    </recommendedName>
</protein>
<reference evidence="8" key="1">
    <citation type="submission" date="2018-06" db="EMBL/GenBank/DDBJ databases">
        <title>Aestuariibacter litoralis strain KCTC 52945T.</title>
        <authorList>
            <person name="Li X."/>
            <person name="Salam N."/>
            <person name="Li J.-L."/>
            <person name="Chen Y.-M."/>
            <person name="Yang Z.-W."/>
            <person name="Zhang L.-Y."/>
            <person name="Han M.-X."/>
            <person name="Xiao M."/>
            <person name="Li W.-J."/>
        </authorList>
    </citation>
    <scope>NUCLEOTIDE SEQUENCE [LARGE SCALE GENOMIC DNA]</scope>
    <source>
        <strain evidence="8">KCTC 52945</strain>
    </source>
</reference>
<name>A0A2W2B5B2_9HYPH</name>
<dbReference type="GO" id="GO:0016491">
    <property type="term" value="F:oxidoreductase activity"/>
    <property type="evidence" value="ECO:0007669"/>
    <property type="project" value="UniProtKB-KW"/>
</dbReference>
<comment type="cofactor">
    <cofactor evidence="1">
        <name>FAD</name>
        <dbReference type="ChEBI" id="CHEBI:57692"/>
    </cofactor>
</comment>
<evidence type="ECO:0000256" key="2">
    <source>
        <dbReference type="ARBA" id="ARBA00005466"/>
    </source>
</evidence>
<organism evidence="7 8">
    <name type="scientific">Aestuariivirga litoralis</name>
    <dbReference type="NCBI Taxonomy" id="2650924"/>
    <lineage>
        <taxon>Bacteria</taxon>
        <taxon>Pseudomonadati</taxon>
        <taxon>Pseudomonadota</taxon>
        <taxon>Alphaproteobacteria</taxon>
        <taxon>Hyphomicrobiales</taxon>
        <taxon>Aestuariivirgaceae</taxon>
        <taxon>Aestuariivirga</taxon>
    </lineage>
</organism>
<dbReference type="Gene3D" id="3.30.465.10">
    <property type="match status" value="1"/>
</dbReference>
<keyword evidence="5" id="KW-0560">Oxidoreductase</keyword>
<dbReference type="Proteomes" id="UP000248795">
    <property type="component" value="Unassembled WGS sequence"/>
</dbReference>
<dbReference type="PROSITE" id="PS51387">
    <property type="entry name" value="FAD_PCMH"/>
    <property type="match status" value="1"/>
</dbReference>
<dbReference type="InterPro" id="IPR016169">
    <property type="entry name" value="FAD-bd_PCMH_sub2"/>
</dbReference>
<dbReference type="GO" id="GO:0071949">
    <property type="term" value="F:FAD binding"/>
    <property type="evidence" value="ECO:0007669"/>
    <property type="project" value="InterPro"/>
</dbReference>
<keyword evidence="3" id="KW-0285">Flavoprotein</keyword>
<proteinExistence type="inferred from homology"/>
<keyword evidence="8" id="KW-1185">Reference proteome</keyword>
<comment type="similarity">
    <text evidence="2">Belongs to the oxygen-dependent FAD-linked oxidoreductase family.</text>
</comment>
<dbReference type="InterPro" id="IPR006094">
    <property type="entry name" value="Oxid_FAD_bind_N"/>
</dbReference>
<accession>A0A2W2B5B2</accession>
<dbReference type="PROSITE" id="PS00862">
    <property type="entry name" value="OX2_COVAL_FAD"/>
    <property type="match status" value="1"/>
</dbReference>
<keyword evidence="4" id="KW-0274">FAD</keyword>
<evidence type="ECO:0000256" key="3">
    <source>
        <dbReference type="ARBA" id="ARBA00022630"/>
    </source>
</evidence>
<dbReference type="PANTHER" id="PTHR42973">
    <property type="entry name" value="BINDING OXIDOREDUCTASE, PUTATIVE (AFU_ORTHOLOGUE AFUA_1G17690)-RELATED"/>
    <property type="match status" value="1"/>
</dbReference>
<dbReference type="RefSeq" id="WP_111200124.1">
    <property type="nucleotide sequence ID" value="NZ_QKVK01000012.1"/>
</dbReference>
<dbReference type="Pfam" id="PF01565">
    <property type="entry name" value="FAD_binding_4"/>
    <property type="match status" value="1"/>
</dbReference>
<evidence type="ECO:0000313" key="7">
    <source>
        <dbReference type="EMBL" id="PZF75298.1"/>
    </source>
</evidence>
<dbReference type="InterPro" id="IPR012951">
    <property type="entry name" value="BBE"/>
</dbReference>
<dbReference type="Pfam" id="PF08031">
    <property type="entry name" value="BBE"/>
    <property type="match status" value="1"/>
</dbReference>
<comment type="caution">
    <text evidence="7">The sequence shown here is derived from an EMBL/GenBank/DDBJ whole genome shotgun (WGS) entry which is preliminary data.</text>
</comment>